<name>A0A0N8GG99_9BACI</name>
<dbReference type="PRINTS" id="PR00097">
    <property type="entry name" value="ANTSNTHASEII"/>
</dbReference>
<proteinExistence type="predicted"/>
<evidence type="ECO:0000259" key="2">
    <source>
        <dbReference type="Pfam" id="PF00117"/>
    </source>
</evidence>
<organism evidence="3 4">
    <name type="scientific">Rossellomorea vietnamensis</name>
    <dbReference type="NCBI Taxonomy" id="218284"/>
    <lineage>
        <taxon>Bacteria</taxon>
        <taxon>Bacillati</taxon>
        <taxon>Bacillota</taxon>
        <taxon>Bacilli</taxon>
        <taxon>Bacillales</taxon>
        <taxon>Bacillaceae</taxon>
        <taxon>Rossellomorea</taxon>
    </lineage>
</organism>
<dbReference type="SUPFAM" id="SSF52317">
    <property type="entry name" value="Class I glutamine amidotransferase-like"/>
    <property type="match status" value="1"/>
</dbReference>
<dbReference type="InterPro" id="IPR006221">
    <property type="entry name" value="TrpG/PapA_dom"/>
</dbReference>
<dbReference type="PROSITE" id="PS51273">
    <property type="entry name" value="GATASE_TYPE_1"/>
    <property type="match status" value="1"/>
</dbReference>
<dbReference type="PRINTS" id="PR00099">
    <property type="entry name" value="CPSGATASE"/>
</dbReference>
<dbReference type="NCBIfam" id="TIGR00566">
    <property type="entry name" value="trpG_papA"/>
    <property type="match status" value="1"/>
</dbReference>
<dbReference type="InterPro" id="IPR050472">
    <property type="entry name" value="Anth_synth/Amidotransfase"/>
</dbReference>
<dbReference type="GO" id="GO:0004049">
    <property type="term" value="F:anthranilate synthase activity"/>
    <property type="evidence" value="ECO:0007669"/>
    <property type="project" value="TreeGrafter"/>
</dbReference>
<protein>
    <submittedName>
        <fullName evidence="3">Anthranilate synthase subunit II</fullName>
    </submittedName>
</protein>
<dbReference type="Gene3D" id="3.40.50.880">
    <property type="match status" value="1"/>
</dbReference>
<sequence>MILLIDNYDSFTYNLYQYIEELGERVVVRRNDAISLEEIKKLNPSGIILSPGPGKPDNAGICISIIQNLHASVPILGVCLGHQAIGAAFGATIEVAGKVMHGKTSLIKHSGEGVFEYLTQPVEVMRYHSLVIKNGTLPEPMETVAISMDDGEIMAIKHMRYPLFGVQFHPESIGTKTGKKIIQNFIDEMRKENSREKLSSSVI</sequence>
<dbReference type="GO" id="GO:0000162">
    <property type="term" value="P:L-tryptophan biosynthetic process"/>
    <property type="evidence" value="ECO:0007669"/>
    <property type="project" value="TreeGrafter"/>
</dbReference>
<dbReference type="OrthoDB" id="9804328at2"/>
<evidence type="ECO:0000313" key="4">
    <source>
        <dbReference type="Proteomes" id="UP000050398"/>
    </source>
</evidence>
<evidence type="ECO:0000256" key="1">
    <source>
        <dbReference type="ARBA" id="ARBA00022962"/>
    </source>
</evidence>
<keyword evidence="1" id="KW-0315">Glutamine amidotransferase</keyword>
<comment type="caution">
    <text evidence="3">The sequence shown here is derived from an EMBL/GenBank/DDBJ whole genome shotgun (WGS) entry which is preliminary data.</text>
</comment>
<dbReference type="AlphaFoldDB" id="A0A0N8GG99"/>
<dbReference type="PANTHER" id="PTHR43418">
    <property type="entry name" value="MULTIFUNCTIONAL TRYPTOPHAN BIOSYNTHESIS PROTEIN-RELATED"/>
    <property type="match status" value="1"/>
</dbReference>
<dbReference type="FunFam" id="3.40.50.880:FF:000003">
    <property type="entry name" value="Anthranilate synthase component II"/>
    <property type="match status" value="1"/>
</dbReference>
<dbReference type="EMBL" id="LIXZ01000023">
    <property type="protein sequence ID" value="KPL57906.1"/>
    <property type="molecule type" value="Genomic_DNA"/>
</dbReference>
<dbReference type="InterPro" id="IPR029062">
    <property type="entry name" value="Class_I_gatase-like"/>
</dbReference>
<dbReference type="Proteomes" id="UP000050398">
    <property type="component" value="Unassembled WGS sequence"/>
</dbReference>
<dbReference type="Pfam" id="PF00117">
    <property type="entry name" value="GATase"/>
    <property type="match status" value="1"/>
</dbReference>
<dbReference type="InterPro" id="IPR017926">
    <property type="entry name" value="GATASE"/>
</dbReference>
<dbReference type="PRINTS" id="PR00096">
    <property type="entry name" value="GATASE"/>
</dbReference>
<evidence type="ECO:0000313" key="3">
    <source>
        <dbReference type="EMBL" id="KPL57906.1"/>
    </source>
</evidence>
<dbReference type="CDD" id="cd01743">
    <property type="entry name" value="GATase1_Anthranilate_Synthase"/>
    <property type="match status" value="1"/>
</dbReference>
<dbReference type="PATRIC" id="fig|218284.4.peg.2444"/>
<dbReference type="RefSeq" id="WP_060674498.1">
    <property type="nucleotide sequence ID" value="NZ_LIXZ01000023.1"/>
</dbReference>
<feature type="domain" description="Glutamine amidotransferase" evidence="2">
    <location>
        <begin position="3"/>
        <end position="187"/>
    </location>
</feature>
<dbReference type="GO" id="GO:0005829">
    <property type="term" value="C:cytosol"/>
    <property type="evidence" value="ECO:0007669"/>
    <property type="project" value="TreeGrafter"/>
</dbReference>
<dbReference type="PANTHER" id="PTHR43418:SF4">
    <property type="entry name" value="MULTIFUNCTIONAL TRYPTOPHAN BIOSYNTHESIS PROTEIN"/>
    <property type="match status" value="1"/>
</dbReference>
<reference evidence="3 4" key="1">
    <citation type="submission" date="2015-08" db="EMBL/GenBank/DDBJ databases">
        <title>Draft Genome Sequence of Bacillus vietnamensis UCD-SED5.</title>
        <authorList>
            <person name="Lee R.D."/>
            <person name="Jospin G."/>
            <person name="Lang J.M."/>
            <person name="Coil D.A."/>
            <person name="Eisen J.A."/>
        </authorList>
    </citation>
    <scope>NUCLEOTIDE SEQUENCE [LARGE SCALE GENOMIC DNA]</scope>
    <source>
        <strain evidence="3 4">UCD-SED5</strain>
    </source>
</reference>
<accession>A0A0N8GG99</accession>
<gene>
    <name evidence="3" type="ORF">AM506_19480</name>
</gene>